<gene>
    <name evidence="8" type="ORF">MNBD_PLANCTO03-2117</name>
</gene>
<reference evidence="8" key="1">
    <citation type="submission" date="2018-06" db="EMBL/GenBank/DDBJ databases">
        <authorList>
            <person name="Zhirakovskaya E."/>
        </authorList>
    </citation>
    <scope>NUCLEOTIDE SEQUENCE</scope>
</reference>
<evidence type="ECO:0000256" key="1">
    <source>
        <dbReference type="ARBA" id="ARBA00004141"/>
    </source>
</evidence>
<keyword evidence="2 6" id="KW-0812">Transmembrane</keyword>
<dbReference type="InterPro" id="IPR028055">
    <property type="entry name" value="YidC/Oxa/ALB_C"/>
</dbReference>
<dbReference type="PANTHER" id="PTHR12428">
    <property type="entry name" value="OXA1"/>
    <property type="match status" value="1"/>
</dbReference>
<keyword evidence="4 6" id="KW-0472">Membrane</keyword>
<evidence type="ECO:0000259" key="7">
    <source>
        <dbReference type="Pfam" id="PF02096"/>
    </source>
</evidence>
<evidence type="ECO:0000256" key="4">
    <source>
        <dbReference type="ARBA" id="ARBA00023136"/>
    </source>
</evidence>
<dbReference type="GO" id="GO:0051205">
    <property type="term" value="P:protein insertion into membrane"/>
    <property type="evidence" value="ECO:0007669"/>
    <property type="project" value="TreeGrafter"/>
</dbReference>
<evidence type="ECO:0000256" key="5">
    <source>
        <dbReference type="SAM" id="MobiDB-lite"/>
    </source>
</evidence>
<dbReference type="InterPro" id="IPR001708">
    <property type="entry name" value="YidC/ALB3/OXA1/COX18"/>
</dbReference>
<evidence type="ECO:0000256" key="6">
    <source>
        <dbReference type="SAM" id="Phobius"/>
    </source>
</evidence>
<comment type="subcellular location">
    <subcellularLocation>
        <location evidence="1">Membrane</location>
        <topology evidence="1">Multi-pass membrane protein</topology>
    </subcellularLocation>
</comment>
<sequence length="176" mass="19840">NNAWPFLADLAEPDRMIFFGAAGFKLPLLGTINAINVLPLFLGIVFYMQQKYLTPPTSAAMTPEQESQQKMMKIMMVVMFPLIMYGAPSGLSIYFITNSVLGIFESRWIRSHLEKSGRLEPEALKAKPKQGGFMAKLKAMADEKQRLQAQRGASPKHQPRPSKDPGPSPRRYKKKR</sequence>
<organism evidence="8">
    <name type="scientific">hydrothermal vent metagenome</name>
    <dbReference type="NCBI Taxonomy" id="652676"/>
    <lineage>
        <taxon>unclassified sequences</taxon>
        <taxon>metagenomes</taxon>
        <taxon>ecological metagenomes</taxon>
    </lineage>
</organism>
<protein>
    <recommendedName>
        <fullName evidence="7">Membrane insertase YidC/Oxa/ALB C-terminal domain-containing protein</fullName>
    </recommendedName>
</protein>
<dbReference type="GO" id="GO:0005886">
    <property type="term" value="C:plasma membrane"/>
    <property type="evidence" value="ECO:0007669"/>
    <property type="project" value="TreeGrafter"/>
</dbReference>
<dbReference type="Pfam" id="PF02096">
    <property type="entry name" value="60KD_IMP"/>
    <property type="match status" value="1"/>
</dbReference>
<feature type="transmembrane region" description="Helical" evidence="6">
    <location>
        <begin position="74"/>
        <end position="96"/>
    </location>
</feature>
<dbReference type="AlphaFoldDB" id="A0A3B1E097"/>
<dbReference type="PANTHER" id="PTHR12428:SF65">
    <property type="entry name" value="CYTOCHROME C OXIDASE ASSEMBLY PROTEIN COX18, MITOCHONDRIAL"/>
    <property type="match status" value="1"/>
</dbReference>
<feature type="transmembrane region" description="Helical" evidence="6">
    <location>
        <begin position="26"/>
        <end position="48"/>
    </location>
</feature>
<proteinExistence type="predicted"/>
<accession>A0A3B1E097</accession>
<feature type="region of interest" description="Disordered" evidence="5">
    <location>
        <begin position="139"/>
        <end position="176"/>
    </location>
</feature>
<feature type="domain" description="Membrane insertase YidC/Oxa/ALB C-terminal" evidence="7">
    <location>
        <begin position="6"/>
        <end position="110"/>
    </location>
</feature>
<evidence type="ECO:0000256" key="2">
    <source>
        <dbReference type="ARBA" id="ARBA00022692"/>
    </source>
</evidence>
<dbReference type="GO" id="GO:0032977">
    <property type="term" value="F:membrane insertase activity"/>
    <property type="evidence" value="ECO:0007669"/>
    <property type="project" value="InterPro"/>
</dbReference>
<keyword evidence="3 6" id="KW-1133">Transmembrane helix</keyword>
<name>A0A3B1E097_9ZZZZ</name>
<evidence type="ECO:0000256" key="3">
    <source>
        <dbReference type="ARBA" id="ARBA00022989"/>
    </source>
</evidence>
<evidence type="ECO:0000313" key="8">
    <source>
        <dbReference type="EMBL" id="VAX42364.1"/>
    </source>
</evidence>
<dbReference type="EMBL" id="UOGK01000681">
    <property type="protein sequence ID" value="VAX42364.1"/>
    <property type="molecule type" value="Genomic_DNA"/>
</dbReference>
<feature type="non-terminal residue" evidence="8">
    <location>
        <position position="1"/>
    </location>
</feature>